<feature type="compositionally biased region" description="Basic and acidic residues" evidence="8">
    <location>
        <begin position="89"/>
        <end position="101"/>
    </location>
</feature>
<dbReference type="Pfam" id="PF23598">
    <property type="entry name" value="LRR_14"/>
    <property type="match status" value="1"/>
</dbReference>
<dbReference type="GO" id="GO:0010193">
    <property type="term" value="P:response to ozone"/>
    <property type="evidence" value="ECO:0007669"/>
    <property type="project" value="UniProtKB-ARBA"/>
</dbReference>
<comment type="similarity">
    <text evidence="7">Belongs to the WRKY group III family.</text>
</comment>
<organism evidence="10 11">
    <name type="scientific">Carpinus fangiana</name>
    <dbReference type="NCBI Taxonomy" id="176857"/>
    <lineage>
        <taxon>Eukaryota</taxon>
        <taxon>Viridiplantae</taxon>
        <taxon>Streptophyta</taxon>
        <taxon>Embryophyta</taxon>
        <taxon>Tracheophyta</taxon>
        <taxon>Spermatophyta</taxon>
        <taxon>Magnoliopsida</taxon>
        <taxon>eudicotyledons</taxon>
        <taxon>Gunneridae</taxon>
        <taxon>Pentapetalae</taxon>
        <taxon>rosids</taxon>
        <taxon>fabids</taxon>
        <taxon>Fagales</taxon>
        <taxon>Betulaceae</taxon>
        <taxon>Carpinus</taxon>
    </lineage>
</organism>
<dbReference type="InterPro" id="IPR003657">
    <property type="entry name" value="WRKY_dom"/>
</dbReference>
<dbReference type="GO" id="GO:0042542">
    <property type="term" value="P:response to hydrogen peroxide"/>
    <property type="evidence" value="ECO:0007669"/>
    <property type="project" value="UniProtKB-ARBA"/>
</dbReference>
<evidence type="ECO:0000256" key="8">
    <source>
        <dbReference type="SAM" id="MobiDB-lite"/>
    </source>
</evidence>
<comment type="caution">
    <text evidence="10">The sequence shown here is derived from an EMBL/GenBank/DDBJ whole genome shotgun (WGS) entry which is preliminary data.</text>
</comment>
<dbReference type="GO" id="GO:0009751">
    <property type="term" value="P:response to salicylic acid"/>
    <property type="evidence" value="ECO:0007669"/>
    <property type="project" value="UniProtKB-ARBA"/>
</dbReference>
<keyword evidence="2" id="KW-0677">Repeat</keyword>
<dbReference type="InterPro" id="IPR036576">
    <property type="entry name" value="WRKY_dom_sf"/>
</dbReference>
<dbReference type="InterPro" id="IPR032675">
    <property type="entry name" value="LRR_dom_sf"/>
</dbReference>
<evidence type="ECO:0000313" key="11">
    <source>
        <dbReference type="Proteomes" id="UP000327013"/>
    </source>
</evidence>
<evidence type="ECO:0000256" key="3">
    <source>
        <dbReference type="ARBA" id="ARBA00023015"/>
    </source>
</evidence>
<evidence type="ECO:0000313" key="10">
    <source>
        <dbReference type="EMBL" id="KAB8340728.1"/>
    </source>
</evidence>
<evidence type="ECO:0000259" key="9">
    <source>
        <dbReference type="PROSITE" id="PS50811"/>
    </source>
</evidence>
<reference evidence="10 11" key="1">
    <citation type="submission" date="2019-06" db="EMBL/GenBank/DDBJ databases">
        <title>A chromosomal-level reference genome of Carpinus fangiana (Coryloideae, Betulaceae).</title>
        <authorList>
            <person name="Yang X."/>
            <person name="Wang Z."/>
            <person name="Zhang L."/>
            <person name="Hao G."/>
            <person name="Liu J."/>
            <person name="Yang Y."/>
        </authorList>
    </citation>
    <scope>NUCLEOTIDE SEQUENCE [LARGE SCALE GENOMIC DNA]</scope>
    <source>
        <strain evidence="10">Cfa_2016G</strain>
        <tissue evidence="10">Leaf</tissue>
    </source>
</reference>
<dbReference type="Pfam" id="PF23247">
    <property type="entry name" value="LRR_RPS2"/>
    <property type="match status" value="1"/>
</dbReference>
<dbReference type="Gene3D" id="2.20.25.80">
    <property type="entry name" value="WRKY domain"/>
    <property type="match status" value="1"/>
</dbReference>
<sequence length="927" mass="105117">MENMEDREQKNILHELTQGRELARQLLTHLNVPSSSHEAREFLVTKILTSHEKAISMLQRGSSVGEPQHTGGTVLRMSESPPSLAGGPRIKDSDPEHGDAPRKRKAVAGWTQQVRVSAGVGLEEPLDDGYSWRKYGQKGILGAKYPRSYYRCIHRHDQSCLATKQVQRSNEDPTVFEITYRGTHTCAQAPHINPPPTSPEILLHFQAPHINPPPISPEILLHFQTTTLEVKTENLDTQGQGDVAVTSPHQDAFVPCHLFQKEEFDDMNEDKKYTPVVSSLITTKSSYADNLDDIKEDKKYTPVFSSRITTKSSYADNLDPLDLNADPPDIAKEALVQCDGIYHKEFLPEPFAEEGIEKQITLESQGMVFDVGTVEMKSSGEKIGVEFEASGQDKKFEIEDIGIEPETSDIDRNTISIIQGEAHQLCLFWGGLGLTETPKEGDWKNVKEIYLMHNELSSLPENPRCPMLLALFLHGNRKLRSIPPSFFDNMPALQILNLSKTGIRSLPESIVKLVNLKRLFLSYCHRFMRLSPKVGELKQLEVLDLEGTDIIDLPKEIKELTDLACLEVSFCAYLSNVRKAMQSNVVVPCGIISALSHLEELNMSVNPDDKRWSACVEAIVSEVCTLQSLNTLKFYFPRVELVRQFLLNSPMWVHPSLSNFRFTVGHHVNRTMSRLPGDVEFELERWERCLKYINGVAIPREIQKVLQYSTAFFLERHATVKKLSDFGVGNMKQLKCCVVGEYAYREDGSSGIVSKTIVLGSLEYLYIYYMKYLRRIWEGPVKPKCLSLLKSLTLRTCPQLTTIFTTSLLDNLYNLEELIVEDCPSVKTLVSCKISAEPKTSDFLPNLKRISLHYMPGLVSISSGLHIAPRLEWLSFYNCPNFKHLLIEEVSSKYLKKIKGEWNWWVALKWRSGRPSYLDDIFVPINI</sequence>
<evidence type="ECO:0000256" key="5">
    <source>
        <dbReference type="ARBA" id="ARBA00023163"/>
    </source>
</evidence>
<dbReference type="PANTHER" id="PTHR32096:SF115">
    <property type="entry name" value="WRKY TRANSCRIPTION FACTOR 30-RELATED"/>
    <property type="match status" value="1"/>
</dbReference>
<dbReference type="GO" id="GO:0003700">
    <property type="term" value="F:DNA-binding transcription factor activity"/>
    <property type="evidence" value="ECO:0007669"/>
    <property type="project" value="InterPro"/>
</dbReference>
<dbReference type="AlphaFoldDB" id="A0A5N6KS66"/>
<evidence type="ECO:0000256" key="2">
    <source>
        <dbReference type="ARBA" id="ARBA00022737"/>
    </source>
</evidence>
<protein>
    <recommendedName>
        <fullName evidence="9">WRKY domain-containing protein</fullName>
    </recommendedName>
</protein>
<dbReference type="InterPro" id="IPR044810">
    <property type="entry name" value="WRKY_plant"/>
</dbReference>
<comment type="subcellular location">
    <subcellularLocation>
        <location evidence="1">Nucleus</location>
    </subcellularLocation>
</comment>
<dbReference type="EMBL" id="VIBQ01000011">
    <property type="protein sequence ID" value="KAB8340728.1"/>
    <property type="molecule type" value="Genomic_DNA"/>
</dbReference>
<keyword evidence="5" id="KW-0804">Transcription</keyword>
<accession>A0A5N6KS66</accession>
<dbReference type="PROSITE" id="PS50811">
    <property type="entry name" value="WRKY"/>
    <property type="match status" value="1"/>
</dbReference>
<feature type="region of interest" description="Disordered" evidence="8">
    <location>
        <begin position="59"/>
        <end position="106"/>
    </location>
</feature>
<proteinExistence type="inferred from homology"/>
<feature type="domain" description="WRKY" evidence="9">
    <location>
        <begin position="121"/>
        <end position="184"/>
    </location>
</feature>
<dbReference type="SUPFAM" id="SSF52058">
    <property type="entry name" value="L domain-like"/>
    <property type="match status" value="1"/>
</dbReference>
<evidence type="ECO:0000256" key="1">
    <source>
        <dbReference type="ARBA" id="ARBA00004123"/>
    </source>
</evidence>
<dbReference type="InterPro" id="IPR055414">
    <property type="entry name" value="LRR_R13L4/SHOC2-like"/>
</dbReference>
<keyword evidence="4" id="KW-0238">DNA-binding</keyword>
<dbReference type="FunFam" id="2.20.25.80:FF:000009">
    <property type="entry name" value="WRKY transcription factor 53"/>
    <property type="match status" value="1"/>
</dbReference>
<dbReference type="PANTHER" id="PTHR32096">
    <property type="entry name" value="WRKY TRANSCRIPTION FACTOR 30-RELATED-RELATED"/>
    <property type="match status" value="1"/>
</dbReference>
<evidence type="ECO:0000256" key="4">
    <source>
        <dbReference type="ARBA" id="ARBA00023125"/>
    </source>
</evidence>
<dbReference type="SMART" id="SM00774">
    <property type="entry name" value="WRKY"/>
    <property type="match status" value="1"/>
</dbReference>
<name>A0A5N6KS66_9ROSI</name>
<dbReference type="Pfam" id="PF03106">
    <property type="entry name" value="WRKY"/>
    <property type="match status" value="1"/>
</dbReference>
<evidence type="ECO:0000256" key="6">
    <source>
        <dbReference type="ARBA" id="ARBA00023242"/>
    </source>
</evidence>
<gene>
    <name evidence="10" type="ORF">FH972_022291</name>
</gene>
<dbReference type="Proteomes" id="UP000327013">
    <property type="component" value="Unassembled WGS sequence"/>
</dbReference>
<dbReference type="Gene3D" id="3.80.10.10">
    <property type="entry name" value="Ribonuclease Inhibitor"/>
    <property type="match status" value="2"/>
</dbReference>
<dbReference type="GO" id="GO:0005634">
    <property type="term" value="C:nucleus"/>
    <property type="evidence" value="ECO:0007669"/>
    <property type="project" value="UniProtKB-SubCell"/>
</dbReference>
<dbReference type="GO" id="GO:0000976">
    <property type="term" value="F:transcription cis-regulatory region binding"/>
    <property type="evidence" value="ECO:0007669"/>
    <property type="project" value="TreeGrafter"/>
</dbReference>
<keyword evidence="3" id="KW-0805">Transcription regulation</keyword>
<evidence type="ECO:0000256" key="7">
    <source>
        <dbReference type="ARBA" id="ARBA00060850"/>
    </source>
</evidence>
<dbReference type="GO" id="GO:0010150">
    <property type="term" value="P:leaf senescence"/>
    <property type="evidence" value="ECO:0007669"/>
    <property type="project" value="UniProtKB-ARBA"/>
</dbReference>
<dbReference type="InterPro" id="IPR057135">
    <property type="entry name" value="At4g27190-like_LRR"/>
</dbReference>
<dbReference type="OrthoDB" id="1938824at2759"/>
<keyword evidence="11" id="KW-1185">Reference proteome</keyword>
<dbReference type="SUPFAM" id="SSF118290">
    <property type="entry name" value="WRKY DNA-binding domain"/>
    <property type="match status" value="1"/>
</dbReference>
<keyword evidence="6" id="KW-0539">Nucleus</keyword>